<dbReference type="Pfam" id="PF15181">
    <property type="entry name" value="SMRP1"/>
    <property type="match status" value="1"/>
</dbReference>
<sequence>MFLFARKTKTPISTYTDSYRPPNTLKKTFEEQPLALWTENKFITQGQYPALVRNLLGTSRSSQAGSGQQKELCASHRIALGDGGFYGEAAVDNPWILGVHNNWTPNTFPTLLWIPGQILGVPRTASYEVRSDVSHGGTDGQKLSSK</sequence>
<dbReference type="EMBL" id="JAPFRF010000004">
    <property type="protein sequence ID" value="KAJ7335140.1"/>
    <property type="molecule type" value="Genomic_DNA"/>
</dbReference>
<dbReference type="OrthoDB" id="9820464at2759"/>
<dbReference type="PANTHER" id="PTHR35664">
    <property type="entry name" value="SPERMATID-SPECIFIC MANCHETTE-RELATED PROTEIN 1"/>
    <property type="match status" value="1"/>
</dbReference>
<dbReference type="GO" id="GO:0048471">
    <property type="term" value="C:perinuclear region of cytoplasm"/>
    <property type="evidence" value="ECO:0007669"/>
    <property type="project" value="TreeGrafter"/>
</dbReference>
<gene>
    <name evidence="1" type="ORF">JRQ81_013081</name>
</gene>
<dbReference type="AlphaFoldDB" id="A0A9Q0XYF7"/>
<dbReference type="GO" id="GO:0002177">
    <property type="term" value="C:manchette"/>
    <property type="evidence" value="ECO:0007669"/>
    <property type="project" value="TreeGrafter"/>
</dbReference>
<dbReference type="PANTHER" id="PTHR35664:SF1">
    <property type="entry name" value="SPERMATID-SPECIFIC MANCHETTE-RELATED PROTEIN 1"/>
    <property type="match status" value="1"/>
</dbReference>
<organism evidence="1 2">
    <name type="scientific">Phrynocephalus forsythii</name>
    <dbReference type="NCBI Taxonomy" id="171643"/>
    <lineage>
        <taxon>Eukaryota</taxon>
        <taxon>Metazoa</taxon>
        <taxon>Chordata</taxon>
        <taxon>Craniata</taxon>
        <taxon>Vertebrata</taxon>
        <taxon>Euteleostomi</taxon>
        <taxon>Lepidosauria</taxon>
        <taxon>Squamata</taxon>
        <taxon>Bifurcata</taxon>
        <taxon>Unidentata</taxon>
        <taxon>Episquamata</taxon>
        <taxon>Toxicofera</taxon>
        <taxon>Iguania</taxon>
        <taxon>Acrodonta</taxon>
        <taxon>Agamidae</taxon>
        <taxon>Agaminae</taxon>
        <taxon>Phrynocephalus</taxon>
    </lineage>
</organism>
<accession>A0A9Q0XYF7</accession>
<dbReference type="Proteomes" id="UP001142489">
    <property type="component" value="Unassembled WGS sequence"/>
</dbReference>
<name>A0A9Q0XYF7_9SAUR</name>
<reference evidence="1" key="1">
    <citation type="journal article" date="2023" name="DNA Res.">
        <title>Chromosome-level genome assembly of Phrynocephalus forsythii using third-generation DNA sequencing and Hi-C analysis.</title>
        <authorList>
            <person name="Qi Y."/>
            <person name="Zhao W."/>
            <person name="Zhao Y."/>
            <person name="Niu C."/>
            <person name="Cao S."/>
            <person name="Zhang Y."/>
        </authorList>
    </citation>
    <scope>NUCLEOTIDE SEQUENCE</scope>
    <source>
        <tissue evidence="1">Muscle</tissue>
    </source>
</reference>
<proteinExistence type="predicted"/>
<dbReference type="InterPro" id="IPR028195">
    <property type="entry name" value="SPMIP6"/>
</dbReference>
<evidence type="ECO:0000313" key="1">
    <source>
        <dbReference type="EMBL" id="KAJ7335140.1"/>
    </source>
</evidence>
<dbReference type="GO" id="GO:0043014">
    <property type="term" value="F:alpha-tubulin binding"/>
    <property type="evidence" value="ECO:0007669"/>
    <property type="project" value="TreeGrafter"/>
</dbReference>
<evidence type="ECO:0000313" key="2">
    <source>
        <dbReference type="Proteomes" id="UP001142489"/>
    </source>
</evidence>
<comment type="caution">
    <text evidence="1">The sequence shown here is derived from an EMBL/GenBank/DDBJ whole genome shotgun (WGS) entry which is preliminary data.</text>
</comment>
<protein>
    <submittedName>
        <fullName evidence="1">Uncharacterized protein</fullName>
    </submittedName>
</protein>
<keyword evidence="2" id="KW-1185">Reference proteome</keyword>